<sequence length="327" mass="36169">MPRTSDEEAEEARSRTVALGRGSTQEWAGSQLYGYRETTSRQSFTELLEDGICESDNAVGANLSFGLCSGSSSAMTNIVLVKPQPDVDAGQVTTVGRSAKAPSGDWVAAKKTRERQRLQLSVSSVPHAAAGRPNWMQPHHRCRGVEARGASRLPACRRTKILWAVLVSGSGGRRARICRRWGQGCRRRRRRRELHERVITSESTTGSTDGFGKRKNMRQKTFEALTECMEKHWMLMATTMGSASKRQCSIQLRQCEAMDAKVEVLRKHYEASDDVSKLMCQALLEIAKAIAHRGEVEKGFLPFMRLPGELTYCPSPLALSSVAVDAP</sequence>
<name>A0A388K2A4_CHABU</name>
<evidence type="ECO:0000256" key="1">
    <source>
        <dbReference type="SAM" id="MobiDB-lite"/>
    </source>
</evidence>
<gene>
    <name evidence="2" type="ORF">CBR_g40876</name>
</gene>
<feature type="compositionally biased region" description="Basic and acidic residues" evidence="1">
    <location>
        <begin position="1"/>
        <end position="14"/>
    </location>
</feature>
<protein>
    <submittedName>
        <fullName evidence="2">Uncharacterized protein</fullName>
    </submittedName>
</protein>
<keyword evidence="3" id="KW-1185">Reference proteome</keyword>
<feature type="region of interest" description="Disordered" evidence="1">
    <location>
        <begin position="1"/>
        <end position="21"/>
    </location>
</feature>
<comment type="caution">
    <text evidence="2">The sequence shown here is derived from an EMBL/GenBank/DDBJ whole genome shotgun (WGS) entry which is preliminary data.</text>
</comment>
<organism evidence="2 3">
    <name type="scientific">Chara braunii</name>
    <name type="common">Braun's stonewort</name>
    <dbReference type="NCBI Taxonomy" id="69332"/>
    <lineage>
        <taxon>Eukaryota</taxon>
        <taxon>Viridiplantae</taxon>
        <taxon>Streptophyta</taxon>
        <taxon>Charophyceae</taxon>
        <taxon>Charales</taxon>
        <taxon>Characeae</taxon>
        <taxon>Chara</taxon>
    </lineage>
</organism>
<dbReference type="EMBL" id="BFEA01000047">
    <property type="protein sequence ID" value="GBG64176.1"/>
    <property type="molecule type" value="Genomic_DNA"/>
</dbReference>
<accession>A0A388K2A4</accession>
<proteinExistence type="predicted"/>
<dbReference type="AlphaFoldDB" id="A0A388K2A4"/>
<evidence type="ECO:0000313" key="2">
    <source>
        <dbReference type="EMBL" id="GBG64176.1"/>
    </source>
</evidence>
<dbReference type="Gramene" id="GBG64176">
    <property type="protein sequence ID" value="GBG64176"/>
    <property type="gene ID" value="CBR_g40876"/>
</dbReference>
<dbReference type="Proteomes" id="UP000265515">
    <property type="component" value="Unassembled WGS sequence"/>
</dbReference>
<reference evidence="2 3" key="1">
    <citation type="journal article" date="2018" name="Cell">
        <title>The Chara Genome: Secondary Complexity and Implications for Plant Terrestrialization.</title>
        <authorList>
            <person name="Nishiyama T."/>
            <person name="Sakayama H."/>
            <person name="Vries J.D."/>
            <person name="Buschmann H."/>
            <person name="Saint-Marcoux D."/>
            <person name="Ullrich K.K."/>
            <person name="Haas F.B."/>
            <person name="Vanderstraeten L."/>
            <person name="Becker D."/>
            <person name="Lang D."/>
            <person name="Vosolsobe S."/>
            <person name="Rombauts S."/>
            <person name="Wilhelmsson P.K.I."/>
            <person name="Janitza P."/>
            <person name="Kern R."/>
            <person name="Heyl A."/>
            <person name="Rumpler F."/>
            <person name="Villalobos L.I.A.C."/>
            <person name="Clay J.M."/>
            <person name="Skokan R."/>
            <person name="Toyoda A."/>
            <person name="Suzuki Y."/>
            <person name="Kagoshima H."/>
            <person name="Schijlen E."/>
            <person name="Tajeshwar N."/>
            <person name="Catarino B."/>
            <person name="Hetherington A.J."/>
            <person name="Saltykova A."/>
            <person name="Bonnot C."/>
            <person name="Breuninger H."/>
            <person name="Symeonidi A."/>
            <person name="Radhakrishnan G.V."/>
            <person name="Van Nieuwerburgh F."/>
            <person name="Deforce D."/>
            <person name="Chang C."/>
            <person name="Karol K.G."/>
            <person name="Hedrich R."/>
            <person name="Ulvskov P."/>
            <person name="Glockner G."/>
            <person name="Delwiche C.F."/>
            <person name="Petrasek J."/>
            <person name="Van de Peer Y."/>
            <person name="Friml J."/>
            <person name="Beilby M."/>
            <person name="Dolan L."/>
            <person name="Kohara Y."/>
            <person name="Sugano S."/>
            <person name="Fujiyama A."/>
            <person name="Delaux P.-M."/>
            <person name="Quint M."/>
            <person name="TheiBen G."/>
            <person name="Hagemann M."/>
            <person name="Harholt J."/>
            <person name="Dunand C."/>
            <person name="Zachgo S."/>
            <person name="Langdale J."/>
            <person name="Maumus F."/>
            <person name="Straeten D.V.D."/>
            <person name="Gould S.B."/>
            <person name="Rensing S.A."/>
        </authorList>
    </citation>
    <scope>NUCLEOTIDE SEQUENCE [LARGE SCALE GENOMIC DNA]</scope>
    <source>
        <strain evidence="2 3">S276</strain>
    </source>
</reference>
<evidence type="ECO:0000313" key="3">
    <source>
        <dbReference type="Proteomes" id="UP000265515"/>
    </source>
</evidence>